<dbReference type="InterPro" id="IPR003305">
    <property type="entry name" value="CenC_carb-bd"/>
</dbReference>
<dbReference type="SUPFAM" id="SSF49785">
    <property type="entry name" value="Galactose-binding domain-like"/>
    <property type="match status" value="1"/>
</dbReference>
<dbReference type="Gene3D" id="2.60.120.260">
    <property type="entry name" value="Galactose-binding domain-like"/>
    <property type="match status" value="1"/>
</dbReference>
<dbReference type="GO" id="GO:0016798">
    <property type="term" value="F:hydrolase activity, acting on glycosyl bonds"/>
    <property type="evidence" value="ECO:0007669"/>
    <property type="project" value="InterPro"/>
</dbReference>
<feature type="domain" description="CBM-cenC" evidence="2">
    <location>
        <begin position="884"/>
        <end position="1009"/>
    </location>
</feature>
<dbReference type="InterPro" id="IPR008979">
    <property type="entry name" value="Galactose-bd-like_sf"/>
</dbReference>
<dbReference type="Proteomes" id="UP000199622">
    <property type="component" value="Unassembled WGS sequence"/>
</dbReference>
<protein>
    <submittedName>
        <fullName evidence="3">Carbohydrate binding domain-containing protein</fullName>
    </submittedName>
</protein>
<dbReference type="Pfam" id="PF02018">
    <property type="entry name" value="CBM_4_9"/>
    <property type="match status" value="1"/>
</dbReference>
<evidence type="ECO:0000259" key="2">
    <source>
        <dbReference type="Pfam" id="PF02018"/>
    </source>
</evidence>
<dbReference type="EMBL" id="FNSO01000003">
    <property type="protein sequence ID" value="SEB43647.1"/>
    <property type="molecule type" value="Genomic_DNA"/>
</dbReference>
<organism evidence="3 4">
    <name type="scientific">Amycolatopsis tolypomycina</name>
    <dbReference type="NCBI Taxonomy" id="208445"/>
    <lineage>
        <taxon>Bacteria</taxon>
        <taxon>Bacillati</taxon>
        <taxon>Actinomycetota</taxon>
        <taxon>Actinomycetes</taxon>
        <taxon>Pseudonocardiales</taxon>
        <taxon>Pseudonocardiaceae</taxon>
        <taxon>Amycolatopsis</taxon>
    </lineage>
</organism>
<dbReference type="OrthoDB" id="3304698at2"/>
<evidence type="ECO:0000313" key="4">
    <source>
        <dbReference type="Proteomes" id="UP000199622"/>
    </source>
</evidence>
<gene>
    <name evidence="3" type="ORF">SAMN04489727_1731</name>
</gene>
<reference evidence="4" key="1">
    <citation type="submission" date="2016-10" db="EMBL/GenBank/DDBJ databases">
        <authorList>
            <person name="Varghese N."/>
            <person name="Submissions S."/>
        </authorList>
    </citation>
    <scope>NUCLEOTIDE SEQUENCE [LARGE SCALE GENOMIC DNA]</scope>
    <source>
        <strain evidence="4">DSM 44544</strain>
    </source>
</reference>
<dbReference type="AlphaFoldDB" id="A0A1H4JBZ6"/>
<proteinExistence type="predicted"/>
<accession>A0A1H4JBZ6</accession>
<dbReference type="STRING" id="208445.SAMN04489727_1731"/>
<evidence type="ECO:0000313" key="3">
    <source>
        <dbReference type="EMBL" id="SEB43647.1"/>
    </source>
</evidence>
<name>A0A1H4JBZ6_9PSEU</name>
<dbReference type="RefSeq" id="WP_091305285.1">
    <property type="nucleotide sequence ID" value="NZ_FNSO01000003.1"/>
</dbReference>
<keyword evidence="1" id="KW-0378">Hydrolase</keyword>
<keyword evidence="4" id="KW-1185">Reference proteome</keyword>
<sequence length="1065" mass="110933">MTAPVFPLAPRDVTVEAFALGGWIDIFPDVQVAEKTDIVITRGRPNESGDPPPQTCTLRLNNRDGKYSPRNPMSPYYGPNGLGRNTPLRVAVRTAKDSTARTVSNGWGAADVGGTYTTVGVTDLLASDFNVGGGVATMAVPPNGYRLAYLGSQAYNDVDVSETVSVGFATVTGDSIDLSVIALSALSTTDYIKVVTRVTATQSVVMSIVYTDGAVVVADTTVPGLTFSGQALRVRAQVDAQNIRAKVWVAGQPEPYGWAVDGRSDRLFRRAPGWVGVRSGVSAGNTNGARPVISHSAIEVRVPRFAGEVSKWPPKWDLSGKNIWTTVTASGIRRRLGQGQTPLRSPYRRGNQTISPPHLAYYPVEEGANAQQIASGIGGAPMLISNAAGQFASDSSFPGSAPIGKPATGRWTGPPIAGAAATGQIQLMFLLSVPGSGETDQATFAQIQMTGTAGFLDVSYIAASGGVQYKFYDQARVLVHTSGVLGAGVLPGQPLLASVQLTQAGADINYEFAWWVVGAPGGFVLGGTAAGRTIGAPLRVTISPYTQVASSAIGHVALRNNITSIFTLGGQFTAYTGETAGARIGRLCAENSIPIQDTRNPQIASAQLGVQAQSNLTDVMDEAVAADMGSLYESRSVLGLWRRGRGSLYNQPVVLALDYPTAGHVAPPFAPIEDDQFTRNDVTVTRKNGSSYEVIQTTGPMAVTAPSDGAGAGRYDDAVTLNLANDTQTPDAAAWLVHLGTVDEARYASLTVDLAALARVDQARALAALAVNLDDRITITNPKIEISPDTLSLLARGYTERIGQYRHQITFNCAPESPYQVLRFDTAGSKWDSGDSVLAAAATSSATSLVVASPSGQQWTTNPAAMPITLEVGGEQVSATAVANEMLSNTGFETGLGPWGSSGTSSFTQSGTQKHSGSFAARLVPTGAAGTVSMGSELIPVVAGMPLTVSGWAWFTNAVVGNFALAVNWLTSTGGFISTSLVAGSASAATWTQFTNTYTAPAGAAQAQLIPLLSGTPAAGQIFYLDDLSVTGPQRFTVTRSVNRVVKAQAAGTAIGLARPATLAL</sequence>
<evidence type="ECO:0000256" key="1">
    <source>
        <dbReference type="ARBA" id="ARBA00022801"/>
    </source>
</evidence>